<gene>
    <name evidence="7" type="ORF">R5R35_007649</name>
</gene>
<feature type="domain" description="Major facilitator superfamily (MFS) profile" evidence="6">
    <location>
        <begin position="91"/>
        <end position="534"/>
    </location>
</feature>
<feature type="transmembrane region" description="Helical" evidence="5">
    <location>
        <begin position="424"/>
        <end position="441"/>
    </location>
</feature>
<proteinExistence type="predicted"/>
<keyword evidence="8" id="KW-1185">Reference proteome</keyword>
<evidence type="ECO:0000256" key="5">
    <source>
        <dbReference type="SAM" id="Phobius"/>
    </source>
</evidence>
<feature type="transmembrane region" description="Helical" evidence="5">
    <location>
        <begin position="447"/>
        <end position="470"/>
    </location>
</feature>
<evidence type="ECO:0000259" key="6">
    <source>
        <dbReference type="PROSITE" id="PS50850"/>
    </source>
</evidence>
<dbReference type="GO" id="GO:0022857">
    <property type="term" value="F:transmembrane transporter activity"/>
    <property type="evidence" value="ECO:0007669"/>
    <property type="project" value="InterPro"/>
</dbReference>
<accession>A0AAN9VJV2</accession>
<dbReference type="InterPro" id="IPR020846">
    <property type="entry name" value="MFS_dom"/>
</dbReference>
<feature type="transmembrane region" description="Helical" evidence="5">
    <location>
        <begin position="157"/>
        <end position="176"/>
    </location>
</feature>
<evidence type="ECO:0000313" key="7">
    <source>
        <dbReference type="EMBL" id="KAK7864131.1"/>
    </source>
</evidence>
<dbReference type="CDD" id="cd17317">
    <property type="entry name" value="MFS_SLC22"/>
    <property type="match status" value="1"/>
</dbReference>
<dbReference type="EMBL" id="JAZDUA010000210">
    <property type="protein sequence ID" value="KAK7864131.1"/>
    <property type="molecule type" value="Genomic_DNA"/>
</dbReference>
<dbReference type="GO" id="GO:0016020">
    <property type="term" value="C:membrane"/>
    <property type="evidence" value="ECO:0007669"/>
    <property type="project" value="UniProtKB-SubCell"/>
</dbReference>
<keyword evidence="2 5" id="KW-0812">Transmembrane</keyword>
<dbReference type="Proteomes" id="UP001378592">
    <property type="component" value="Unassembled WGS sequence"/>
</dbReference>
<dbReference type="PROSITE" id="PS50850">
    <property type="entry name" value="MFS"/>
    <property type="match status" value="1"/>
</dbReference>
<reference evidence="7 8" key="1">
    <citation type="submission" date="2024-03" db="EMBL/GenBank/DDBJ databases">
        <title>The genome assembly and annotation of the cricket Gryllus longicercus Weissman &amp; Gray.</title>
        <authorList>
            <person name="Szrajer S."/>
            <person name="Gray D."/>
            <person name="Ylla G."/>
        </authorList>
    </citation>
    <scope>NUCLEOTIDE SEQUENCE [LARGE SCALE GENOMIC DNA]</scope>
    <source>
        <strain evidence="7">DAG 2021-001</strain>
        <tissue evidence="7">Whole body minus gut</tissue>
    </source>
</reference>
<evidence type="ECO:0000256" key="4">
    <source>
        <dbReference type="ARBA" id="ARBA00023136"/>
    </source>
</evidence>
<name>A0AAN9VJV2_9ORTH</name>
<feature type="transmembrane region" description="Helical" evidence="5">
    <location>
        <begin position="30"/>
        <end position="55"/>
    </location>
</feature>
<dbReference type="InterPro" id="IPR005828">
    <property type="entry name" value="MFS_sugar_transport-like"/>
</dbReference>
<dbReference type="InterPro" id="IPR036259">
    <property type="entry name" value="MFS_trans_sf"/>
</dbReference>
<keyword evidence="4 5" id="KW-0472">Membrane</keyword>
<comment type="caution">
    <text evidence="7">The sequence shown here is derived from an EMBL/GenBank/DDBJ whole genome shotgun (WGS) entry which is preliminary data.</text>
</comment>
<dbReference type="AlphaFoldDB" id="A0AAN9VJV2"/>
<feature type="transmembrane region" description="Helical" evidence="5">
    <location>
        <begin position="511"/>
        <end position="530"/>
    </location>
</feature>
<feature type="transmembrane region" description="Helical" evidence="5">
    <location>
        <begin position="183"/>
        <end position="207"/>
    </location>
</feature>
<protein>
    <recommendedName>
        <fullName evidence="6">Major facilitator superfamily (MFS) profile domain-containing protein</fullName>
    </recommendedName>
</protein>
<feature type="transmembrane region" description="Helical" evidence="5">
    <location>
        <begin position="213"/>
        <end position="231"/>
    </location>
</feature>
<feature type="transmembrane region" description="Helical" evidence="5">
    <location>
        <begin position="243"/>
        <end position="263"/>
    </location>
</feature>
<feature type="transmembrane region" description="Helical" evidence="5">
    <location>
        <begin position="269"/>
        <end position="288"/>
    </location>
</feature>
<keyword evidence="3 5" id="KW-1133">Transmembrane helix</keyword>
<evidence type="ECO:0000256" key="2">
    <source>
        <dbReference type="ARBA" id="ARBA00022692"/>
    </source>
</evidence>
<sequence length="564" mass="61900">MLDEHKKDPGAPADDGLEAALEEIGGNNRWMWLVFVLASAPGIFNIWALTSYVFLAAELEYWCDTPELEATNWTHAQIRNITAGDPDSKSCNVANFSSSFLQGLAALPFEQAEEEARLFKDDFGSRRCSHFSFVEQGTSIIEEWTLVCNRLVMLSNVQMVVALGKFAGALLFGFVADKWGRKCSFVISCIMYIVAGPIAGIFPIYWVFVVARFVLGMAGSGCYNCAFTLLTEVSNASRRTLLGILYNMSYPLGLLILPVIAYYVPQWRWLQLATSIPAVLLIINCWLIPESPRWLLSQGRRDDAWAIVKKANKELAKTRQTHLTPLGTDNAGPDTSDLSWVGKLQASMEKFTSLLLNCDLCMRLMICQYMWCVTALSYYALSLNADNFTADRYIYTAASGAVEAISYVIPIPILRYIGRRQTSAAMYLLSGAALLSILAIPKESGMAILAVAMVGRLCISAVYSVIILYTTELFPTVNRNTAVGISSTMSHVGSIAAPYIVVQLGAVGRNIPSTICGLICLSAGLLVLLLPETKGRALCDTVEEMEENALKGDKVAIRNCCSMN</sequence>
<dbReference type="Gene3D" id="1.20.1250.20">
    <property type="entry name" value="MFS general substrate transporter like domains"/>
    <property type="match status" value="1"/>
</dbReference>
<dbReference type="PANTHER" id="PTHR24064">
    <property type="entry name" value="SOLUTE CARRIER FAMILY 22 MEMBER"/>
    <property type="match status" value="1"/>
</dbReference>
<feature type="transmembrane region" description="Helical" evidence="5">
    <location>
        <begin position="482"/>
        <end position="505"/>
    </location>
</feature>
<evidence type="ECO:0000313" key="8">
    <source>
        <dbReference type="Proteomes" id="UP001378592"/>
    </source>
</evidence>
<evidence type="ECO:0000256" key="3">
    <source>
        <dbReference type="ARBA" id="ARBA00022989"/>
    </source>
</evidence>
<feature type="transmembrane region" description="Helical" evidence="5">
    <location>
        <begin position="360"/>
        <end position="381"/>
    </location>
</feature>
<dbReference type="SUPFAM" id="SSF103473">
    <property type="entry name" value="MFS general substrate transporter"/>
    <property type="match status" value="1"/>
</dbReference>
<dbReference type="Pfam" id="PF00083">
    <property type="entry name" value="Sugar_tr"/>
    <property type="match status" value="1"/>
</dbReference>
<evidence type="ECO:0000256" key="1">
    <source>
        <dbReference type="ARBA" id="ARBA00004141"/>
    </source>
</evidence>
<organism evidence="7 8">
    <name type="scientific">Gryllus longicercus</name>
    <dbReference type="NCBI Taxonomy" id="2509291"/>
    <lineage>
        <taxon>Eukaryota</taxon>
        <taxon>Metazoa</taxon>
        <taxon>Ecdysozoa</taxon>
        <taxon>Arthropoda</taxon>
        <taxon>Hexapoda</taxon>
        <taxon>Insecta</taxon>
        <taxon>Pterygota</taxon>
        <taxon>Neoptera</taxon>
        <taxon>Polyneoptera</taxon>
        <taxon>Orthoptera</taxon>
        <taxon>Ensifera</taxon>
        <taxon>Gryllidea</taxon>
        <taxon>Grylloidea</taxon>
        <taxon>Gryllidae</taxon>
        <taxon>Gryllinae</taxon>
        <taxon>Gryllus</taxon>
    </lineage>
</organism>
<comment type="subcellular location">
    <subcellularLocation>
        <location evidence="1">Membrane</location>
        <topology evidence="1">Multi-pass membrane protein</topology>
    </subcellularLocation>
</comment>
<feature type="transmembrane region" description="Helical" evidence="5">
    <location>
        <begin position="393"/>
        <end position="417"/>
    </location>
</feature>